<dbReference type="GO" id="GO:0034765">
    <property type="term" value="P:regulation of monoatomic ion transmembrane transport"/>
    <property type="evidence" value="ECO:0007669"/>
    <property type="project" value="TreeGrafter"/>
</dbReference>
<dbReference type="AlphaFoldDB" id="A0AAD2FHP3"/>
<comment type="similarity">
    <text evidence="11">Belongs to the inward rectifier-type potassium channel (TC 1.A.2.1) family.</text>
</comment>
<feature type="transmembrane region" description="Helical" evidence="13">
    <location>
        <begin position="180"/>
        <end position="202"/>
    </location>
</feature>
<evidence type="ECO:0000256" key="8">
    <source>
        <dbReference type="ARBA" id="ARBA00023065"/>
    </source>
</evidence>
<evidence type="ECO:0000256" key="9">
    <source>
        <dbReference type="ARBA" id="ARBA00023136"/>
    </source>
</evidence>
<dbReference type="Gene3D" id="2.60.40.1400">
    <property type="entry name" value="G protein-activated inward rectifier potassium channel 1"/>
    <property type="match status" value="1"/>
</dbReference>
<evidence type="ECO:0000259" key="14">
    <source>
        <dbReference type="Pfam" id="PF17655"/>
    </source>
</evidence>
<keyword evidence="9 13" id="KW-0472">Membrane</keyword>
<keyword evidence="16" id="KW-1185">Reference proteome</keyword>
<feature type="compositionally biased region" description="Polar residues" evidence="12">
    <location>
        <begin position="390"/>
        <end position="416"/>
    </location>
</feature>
<dbReference type="GO" id="GO:0005886">
    <property type="term" value="C:plasma membrane"/>
    <property type="evidence" value="ECO:0007669"/>
    <property type="project" value="TreeGrafter"/>
</dbReference>
<dbReference type="GO" id="GO:0034702">
    <property type="term" value="C:monoatomic ion channel complex"/>
    <property type="evidence" value="ECO:0007669"/>
    <property type="project" value="UniProtKB-KW"/>
</dbReference>
<keyword evidence="5 11" id="KW-0851">Voltage-gated channel</keyword>
<dbReference type="SUPFAM" id="SSF81296">
    <property type="entry name" value="E set domains"/>
    <property type="match status" value="1"/>
</dbReference>
<keyword evidence="4 11" id="KW-0812">Transmembrane</keyword>
<dbReference type="GO" id="GO:1990573">
    <property type="term" value="P:potassium ion import across plasma membrane"/>
    <property type="evidence" value="ECO:0007669"/>
    <property type="project" value="TreeGrafter"/>
</dbReference>
<dbReference type="PANTHER" id="PTHR11767:SF102">
    <property type="entry name" value="INWARDLY RECTIFYING POTASSIUM CHANNEL 1, ISOFORM F"/>
    <property type="match status" value="1"/>
</dbReference>
<keyword evidence="3 11" id="KW-0633">Potassium transport</keyword>
<proteinExistence type="inferred from homology"/>
<protein>
    <recommendedName>
        <fullName evidence="14">Inward rectifier potassium channel C-terminal domain-containing protein</fullName>
    </recommendedName>
</protein>
<dbReference type="InterPro" id="IPR014756">
    <property type="entry name" value="Ig_E-set"/>
</dbReference>
<dbReference type="SUPFAM" id="SSF81324">
    <property type="entry name" value="Voltage-gated potassium channels"/>
    <property type="match status" value="1"/>
</dbReference>
<organism evidence="15 16">
    <name type="scientific">Cylindrotheca closterium</name>
    <dbReference type="NCBI Taxonomy" id="2856"/>
    <lineage>
        <taxon>Eukaryota</taxon>
        <taxon>Sar</taxon>
        <taxon>Stramenopiles</taxon>
        <taxon>Ochrophyta</taxon>
        <taxon>Bacillariophyta</taxon>
        <taxon>Bacillariophyceae</taxon>
        <taxon>Bacillariophycidae</taxon>
        <taxon>Bacillariales</taxon>
        <taxon>Bacillariaceae</taxon>
        <taxon>Cylindrotheca</taxon>
    </lineage>
</organism>
<feature type="transmembrane region" description="Helical" evidence="13">
    <location>
        <begin position="109"/>
        <end position="133"/>
    </location>
</feature>
<dbReference type="PANTHER" id="PTHR11767">
    <property type="entry name" value="INWARD RECTIFIER POTASSIUM CHANNEL"/>
    <property type="match status" value="1"/>
</dbReference>
<dbReference type="Pfam" id="PF17655">
    <property type="entry name" value="IRK_C"/>
    <property type="match status" value="1"/>
</dbReference>
<dbReference type="InterPro" id="IPR016449">
    <property type="entry name" value="K_chnl_inward-rec_Kir"/>
</dbReference>
<keyword evidence="6 11" id="KW-0630">Potassium</keyword>
<evidence type="ECO:0000256" key="6">
    <source>
        <dbReference type="ARBA" id="ARBA00022958"/>
    </source>
</evidence>
<gene>
    <name evidence="15" type="ORF">CYCCA115_LOCUS2887</name>
</gene>
<keyword evidence="10 11" id="KW-0407">Ion channel</keyword>
<comment type="subcellular location">
    <subcellularLocation>
        <location evidence="1 11">Membrane</location>
        <topology evidence="1 11">Multi-pass membrane protein</topology>
    </subcellularLocation>
</comment>
<evidence type="ECO:0000256" key="2">
    <source>
        <dbReference type="ARBA" id="ARBA00022448"/>
    </source>
</evidence>
<keyword evidence="2 11" id="KW-0813">Transport</keyword>
<keyword evidence="8 11" id="KW-0406">Ion transport</keyword>
<evidence type="ECO:0000256" key="10">
    <source>
        <dbReference type="ARBA" id="ARBA00023303"/>
    </source>
</evidence>
<feature type="compositionally biased region" description="Polar residues" evidence="12">
    <location>
        <begin position="445"/>
        <end position="454"/>
    </location>
</feature>
<evidence type="ECO:0000256" key="5">
    <source>
        <dbReference type="ARBA" id="ARBA00022882"/>
    </source>
</evidence>
<evidence type="ECO:0000256" key="1">
    <source>
        <dbReference type="ARBA" id="ARBA00004141"/>
    </source>
</evidence>
<evidence type="ECO:0000256" key="13">
    <source>
        <dbReference type="SAM" id="Phobius"/>
    </source>
</evidence>
<comment type="caution">
    <text evidence="15">The sequence shown here is derived from an EMBL/GenBank/DDBJ whole genome shotgun (WGS) entry which is preliminary data.</text>
</comment>
<feature type="domain" description="Inward rectifier potassium channel C-terminal" evidence="14">
    <location>
        <begin position="211"/>
        <end position="370"/>
    </location>
</feature>
<dbReference type="Proteomes" id="UP001295423">
    <property type="component" value="Unassembled WGS sequence"/>
</dbReference>
<sequence>MPARGTASKSHGGSEWKLRGYRRSTSALHGALELQQSSSWNDDDVEQSKPKRRSRTEVIDGRKITFALMREVNQLPETSRKKRLESDWRNINVQKSSVHRRWEHELQQYLMLQSIPVLTVYYLVVFLFMNIFFASFWYMTEDKCCDDPSMTFAQIFDFAVQTSSTIGYGGYWPKGYFNNALVVLVTVLSICQATVYAGLLFFRFITPQCHVQFSEVITMSNVLGTPCFEIRIGNADGKANKLINVDASLCVTSVQNYIDPDDHSPRKVVQTEDLELAVSTQHKLNGVWTIRHFIDEKSPLHGLRFDEFPGKDIYSIQLNVKAIQKVTKGEVYSQTAYQVHDIMVGHRFEDMAIWDEETRKGYFDYAKLSSIQPSFVWYPVEGSGISESVRSSTINNSKSNSVNGSMRSDSMQSSTIIEHGVPDDEGISSTNLKFENGDVIEENPENNASATMRA</sequence>
<evidence type="ECO:0000313" key="16">
    <source>
        <dbReference type="Proteomes" id="UP001295423"/>
    </source>
</evidence>
<evidence type="ECO:0000256" key="3">
    <source>
        <dbReference type="ARBA" id="ARBA00022538"/>
    </source>
</evidence>
<evidence type="ECO:0000256" key="12">
    <source>
        <dbReference type="SAM" id="MobiDB-lite"/>
    </source>
</evidence>
<dbReference type="Gene3D" id="1.10.287.70">
    <property type="match status" value="1"/>
</dbReference>
<keyword evidence="7 13" id="KW-1133">Transmembrane helix</keyword>
<accession>A0AAD2FHP3</accession>
<dbReference type="InterPro" id="IPR013518">
    <property type="entry name" value="K_chnl_inward-rec_Kir_cyto"/>
</dbReference>
<evidence type="ECO:0000256" key="4">
    <source>
        <dbReference type="ARBA" id="ARBA00022692"/>
    </source>
</evidence>
<evidence type="ECO:0000313" key="15">
    <source>
        <dbReference type="EMBL" id="CAJ1932539.1"/>
    </source>
</evidence>
<evidence type="ECO:0000256" key="7">
    <source>
        <dbReference type="ARBA" id="ARBA00022989"/>
    </source>
</evidence>
<name>A0AAD2FHP3_9STRA</name>
<dbReference type="InterPro" id="IPR041647">
    <property type="entry name" value="IRK_C"/>
</dbReference>
<dbReference type="GO" id="GO:0005242">
    <property type="term" value="F:inward rectifier potassium channel activity"/>
    <property type="evidence" value="ECO:0007669"/>
    <property type="project" value="InterPro"/>
</dbReference>
<evidence type="ECO:0000256" key="11">
    <source>
        <dbReference type="RuleBase" id="RU003822"/>
    </source>
</evidence>
<feature type="region of interest" description="Disordered" evidence="12">
    <location>
        <begin position="390"/>
        <end position="454"/>
    </location>
</feature>
<feature type="region of interest" description="Disordered" evidence="12">
    <location>
        <begin position="34"/>
        <end position="55"/>
    </location>
</feature>
<reference evidence="15" key="1">
    <citation type="submission" date="2023-08" db="EMBL/GenBank/DDBJ databases">
        <authorList>
            <person name="Audoor S."/>
            <person name="Bilcke G."/>
        </authorList>
    </citation>
    <scope>NUCLEOTIDE SEQUENCE</scope>
</reference>
<dbReference type="EMBL" id="CAKOGP040000224">
    <property type="protein sequence ID" value="CAJ1932539.1"/>
    <property type="molecule type" value="Genomic_DNA"/>
</dbReference>